<dbReference type="Pfam" id="PF01263">
    <property type="entry name" value="Aldose_epim"/>
    <property type="match status" value="1"/>
</dbReference>
<protein>
    <submittedName>
        <fullName evidence="4">Aldose 1-epimerase</fullName>
    </submittedName>
</protein>
<dbReference type="PANTHER" id="PTHR10091:SF45">
    <property type="entry name" value="ALDOSE 1-EPIMERASE"/>
    <property type="match status" value="1"/>
</dbReference>
<name>A0ABP9GR58_9FLAO</name>
<dbReference type="SUPFAM" id="SSF74650">
    <property type="entry name" value="Galactose mutarotase-like"/>
    <property type="match status" value="1"/>
</dbReference>
<reference evidence="5" key="1">
    <citation type="journal article" date="2019" name="Int. J. Syst. Evol. Microbiol.">
        <title>The Global Catalogue of Microorganisms (GCM) 10K type strain sequencing project: providing services to taxonomists for standard genome sequencing and annotation.</title>
        <authorList>
            <consortium name="The Broad Institute Genomics Platform"/>
            <consortium name="The Broad Institute Genome Sequencing Center for Infectious Disease"/>
            <person name="Wu L."/>
            <person name="Ma J."/>
        </authorList>
    </citation>
    <scope>NUCLEOTIDE SEQUENCE [LARGE SCALE GENOMIC DNA]</scope>
    <source>
        <strain evidence="5">JCM 18285</strain>
    </source>
</reference>
<evidence type="ECO:0000313" key="5">
    <source>
        <dbReference type="Proteomes" id="UP001501302"/>
    </source>
</evidence>
<dbReference type="Proteomes" id="UP001501302">
    <property type="component" value="Unassembled WGS sequence"/>
</dbReference>
<evidence type="ECO:0000256" key="3">
    <source>
        <dbReference type="ARBA" id="ARBA00022837"/>
    </source>
</evidence>
<evidence type="ECO:0000256" key="2">
    <source>
        <dbReference type="ARBA" id="ARBA00011245"/>
    </source>
</evidence>
<accession>A0ABP9GR58</accession>
<comment type="caution">
    <text evidence="4">The sequence shown here is derived from an EMBL/GenBank/DDBJ whole genome shotgun (WGS) entry which is preliminary data.</text>
</comment>
<dbReference type="InterPro" id="IPR008183">
    <property type="entry name" value="Aldose_1/G6P_1-epimerase"/>
</dbReference>
<evidence type="ECO:0000256" key="1">
    <source>
        <dbReference type="ARBA" id="ARBA00001913"/>
    </source>
</evidence>
<dbReference type="InterPro" id="IPR011013">
    <property type="entry name" value="Gal_mutarotase_sf_dom"/>
</dbReference>
<dbReference type="Gene3D" id="2.70.98.10">
    <property type="match status" value="1"/>
</dbReference>
<proteinExistence type="predicted"/>
<dbReference type="EMBL" id="BAABJJ010000037">
    <property type="protein sequence ID" value="GAA4950875.1"/>
    <property type="molecule type" value="Genomic_DNA"/>
</dbReference>
<organism evidence="4 5">
    <name type="scientific">Algibacter agarivorans</name>
    <dbReference type="NCBI Taxonomy" id="1109741"/>
    <lineage>
        <taxon>Bacteria</taxon>
        <taxon>Pseudomonadati</taxon>
        <taxon>Bacteroidota</taxon>
        <taxon>Flavobacteriia</taxon>
        <taxon>Flavobacteriales</taxon>
        <taxon>Flavobacteriaceae</taxon>
        <taxon>Algibacter</taxon>
    </lineage>
</organism>
<dbReference type="CDD" id="cd01081">
    <property type="entry name" value="Aldose_epim"/>
    <property type="match status" value="1"/>
</dbReference>
<keyword evidence="5" id="KW-1185">Reference proteome</keyword>
<sequence>MYKINHNKDLNILEIENSDKKVYGKIHLNNGGSLQELTLNGHAIIQDLSPLTYNITYASSILFPFANRIKDGAYTFNGEDFQFEINQKEENNALHGLIYNKTFQITDTQTSEESATIILKYKEYEKSIGFPYRYSIQLKYTFSKNNLSLSVSVKNTDSKGFPFTIGWHPYFTSDDLFGSSMSFDSQQKLIIGERNITTGIKDIEPIETLQIKNKQLDDCWILNSNTVKFNTPKYNLIIDTSSKNNYLQAYTPPKPNTIAIEPTTGVSDSFNNKIGLEVLNANETYSVTWNLKINNN</sequence>
<dbReference type="InterPro" id="IPR014718">
    <property type="entry name" value="GH-type_carb-bd"/>
</dbReference>
<evidence type="ECO:0000313" key="4">
    <source>
        <dbReference type="EMBL" id="GAA4950875.1"/>
    </source>
</evidence>
<comment type="subunit">
    <text evidence="2">Monomer.</text>
</comment>
<dbReference type="RefSeq" id="WP_345192504.1">
    <property type="nucleotide sequence ID" value="NZ_BAABJJ010000037.1"/>
</dbReference>
<keyword evidence="3" id="KW-0106">Calcium</keyword>
<comment type="cofactor">
    <cofactor evidence="1">
        <name>Ca(2+)</name>
        <dbReference type="ChEBI" id="CHEBI:29108"/>
    </cofactor>
</comment>
<dbReference type="PANTHER" id="PTHR10091">
    <property type="entry name" value="ALDOSE-1-EPIMERASE"/>
    <property type="match status" value="1"/>
</dbReference>
<gene>
    <name evidence="4" type="ORF">GCM10023314_25220</name>
</gene>